<keyword evidence="2" id="KW-1003">Cell membrane</keyword>
<evidence type="ECO:0000256" key="5">
    <source>
        <dbReference type="ARBA" id="ARBA00023136"/>
    </source>
</evidence>
<dbReference type="Proteomes" id="UP000297014">
    <property type="component" value="Unassembled WGS sequence"/>
</dbReference>
<feature type="chain" id="PRO_5038207507" description="Flagellar protein" evidence="8">
    <location>
        <begin position="26"/>
        <end position="246"/>
    </location>
</feature>
<comment type="subcellular location">
    <subcellularLocation>
        <location evidence="1">Cell membrane</location>
    </subcellularLocation>
</comment>
<feature type="transmembrane region" description="Helical" evidence="7">
    <location>
        <begin position="85"/>
        <end position="107"/>
    </location>
</feature>
<evidence type="ECO:0000256" key="3">
    <source>
        <dbReference type="ARBA" id="ARBA00022692"/>
    </source>
</evidence>
<protein>
    <recommendedName>
        <fullName evidence="13">Flagellar protein</fullName>
    </recommendedName>
</protein>
<dbReference type="AlphaFoldDB" id="A0A094WKJ7"/>
<accession>A0A094WKJ7</accession>
<proteinExistence type="predicted"/>
<evidence type="ECO:0000313" key="11">
    <source>
        <dbReference type="Proteomes" id="UP000002754"/>
    </source>
</evidence>
<evidence type="ECO:0000256" key="7">
    <source>
        <dbReference type="SAM" id="Phobius"/>
    </source>
</evidence>
<dbReference type="InterPro" id="IPR022781">
    <property type="entry name" value="Flagellar_biosynth_FliO"/>
</dbReference>
<dbReference type="EMBL" id="ALPT02000013">
    <property type="protein sequence ID" value="KGA98239.1"/>
    <property type="molecule type" value="Genomic_DNA"/>
</dbReference>
<evidence type="ECO:0000256" key="4">
    <source>
        <dbReference type="ARBA" id="ARBA00022989"/>
    </source>
</evidence>
<organism evidence="9 11">
    <name type="scientific">Alkalihalobacillus alcalophilus ATCC 27647 = CGMCC 1.3604</name>
    <dbReference type="NCBI Taxonomy" id="1218173"/>
    <lineage>
        <taxon>Bacteria</taxon>
        <taxon>Bacillati</taxon>
        <taxon>Bacillota</taxon>
        <taxon>Bacilli</taxon>
        <taxon>Bacillales</taxon>
        <taxon>Bacillaceae</taxon>
        <taxon>Alkalihalobacillus</taxon>
    </lineage>
</organism>
<gene>
    <name evidence="10" type="ORF">AJ85_05275</name>
    <name evidence="9" type="ORF">BALCAV_0205605</name>
</gene>
<reference evidence="9 11" key="1">
    <citation type="journal article" date="2014" name="Genome Announc.">
        <title>Draft Genome Sequence of Bacillus alcalophilus AV1934, a Classic Alkaliphile Isolated from Human Feces in 1934.</title>
        <authorList>
            <person name="Attie O."/>
            <person name="Jayaprakash A."/>
            <person name="Shah H."/>
            <person name="Paulsen I.T."/>
            <person name="Morino M."/>
            <person name="Takahashi Y."/>
            <person name="Narumi I."/>
            <person name="Sachidanandam R."/>
            <person name="Satoh K."/>
            <person name="Ito M."/>
            <person name="Krulwich T.A."/>
        </authorList>
    </citation>
    <scope>NUCLEOTIDE SEQUENCE [LARGE SCALE GENOMIC DNA]</scope>
    <source>
        <strain evidence="9 11">AV1934</strain>
    </source>
</reference>
<dbReference type="GO" id="GO:0016020">
    <property type="term" value="C:membrane"/>
    <property type="evidence" value="ECO:0007669"/>
    <property type="project" value="InterPro"/>
</dbReference>
<evidence type="ECO:0000313" key="10">
    <source>
        <dbReference type="EMBL" id="THG91403.1"/>
    </source>
</evidence>
<dbReference type="GO" id="GO:0044781">
    <property type="term" value="P:bacterial-type flagellum organization"/>
    <property type="evidence" value="ECO:0007669"/>
    <property type="project" value="InterPro"/>
</dbReference>
<evidence type="ECO:0000256" key="2">
    <source>
        <dbReference type="ARBA" id="ARBA00022475"/>
    </source>
</evidence>
<evidence type="ECO:0000313" key="9">
    <source>
        <dbReference type="EMBL" id="KGA98239.1"/>
    </source>
</evidence>
<evidence type="ECO:0000313" key="12">
    <source>
        <dbReference type="Proteomes" id="UP000297014"/>
    </source>
</evidence>
<keyword evidence="11" id="KW-1185">Reference proteome</keyword>
<evidence type="ECO:0000256" key="1">
    <source>
        <dbReference type="ARBA" id="ARBA00004236"/>
    </source>
</evidence>
<keyword evidence="8" id="KW-0732">Signal</keyword>
<reference evidence="10 12" key="2">
    <citation type="submission" date="2014-01" db="EMBL/GenBank/DDBJ databases">
        <title>Draft genome sequencing of Bacillus alcalophilus CGMCC 1.3604.</title>
        <authorList>
            <person name="Yang J."/>
            <person name="Diao L."/>
            <person name="Yang S."/>
        </authorList>
    </citation>
    <scope>NUCLEOTIDE SEQUENCE [LARGE SCALE GENOMIC DNA]</scope>
    <source>
        <strain evidence="10 12">CGMCC 1.3604</strain>
    </source>
</reference>
<dbReference type="Pfam" id="PF04347">
    <property type="entry name" value="FliO"/>
    <property type="match status" value="1"/>
</dbReference>
<dbReference type="Proteomes" id="UP000002754">
    <property type="component" value="Unassembled WGS sequence"/>
</dbReference>
<dbReference type="STRING" id="1218173.BALCAV_0205605"/>
<dbReference type="RefSeq" id="WP_003320665.1">
    <property type="nucleotide sequence ID" value="NZ_ALPT02000013.1"/>
</dbReference>
<evidence type="ECO:0008006" key="13">
    <source>
        <dbReference type="Google" id="ProtNLM"/>
    </source>
</evidence>
<evidence type="ECO:0000256" key="6">
    <source>
        <dbReference type="SAM" id="MobiDB-lite"/>
    </source>
</evidence>
<keyword evidence="5 7" id="KW-0472">Membrane</keyword>
<comment type="caution">
    <text evidence="9">The sequence shown here is derived from an EMBL/GenBank/DDBJ whole genome shotgun (WGS) entry which is preliminary data.</text>
</comment>
<sequence length="246" mass="28280">MIRKIVKGCLFVLLALALFPSFTFAEAEEVNLKVTEALEKRQQTPDDEQQVRNQDTEEAAEPLEQTPYEVTENEEPLVGFADQNLFASFFKLFLAFGFIVFIIYFGLRFINKRTQNFRSSHYLQNMSGVSLGANRSIQLVRVGDKLLIVGVGESIQLLKEIEDQGEIEKIISQHEQQLNKITDVPVEKGFNWLKETMFGERALHSKKLSNNREHDDFKQVLDSQLTEVSSSQKKLYDSLKERGRND</sequence>
<keyword evidence="4 7" id="KW-1133">Transmembrane helix</keyword>
<name>A0A094WKJ7_ALKAL</name>
<dbReference type="eggNOG" id="COG3190">
    <property type="taxonomic scope" value="Bacteria"/>
</dbReference>
<feature type="signal peptide" evidence="8">
    <location>
        <begin position="1"/>
        <end position="25"/>
    </location>
</feature>
<keyword evidence="3 7" id="KW-0812">Transmembrane</keyword>
<feature type="region of interest" description="Disordered" evidence="6">
    <location>
        <begin position="41"/>
        <end position="63"/>
    </location>
</feature>
<evidence type="ECO:0000256" key="8">
    <source>
        <dbReference type="SAM" id="SignalP"/>
    </source>
</evidence>
<dbReference type="EMBL" id="JALP01000071">
    <property type="protein sequence ID" value="THG91403.1"/>
    <property type="molecule type" value="Genomic_DNA"/>
</dbReference>